<keyword evidence="3" id="KW-1185">Reference proteome</keyword>
<protein>
    <recommendedName>
        <fullName evidence="4">Secreted protein</fullName>
    </recommendedName>
</protein>
<accession>A0AAD3XRK8</accession>
<evidence type="ECO:0000313" key="3">
    <source>
        <dbReference type="Proteomes" id="UP001279734"/>
    </source>
</evidence>
<feature type="chain" id="PRO_5042223113" description="Secreted protein" evidence="1">
    <location>
        <begin position="22"/>
        <end position="177"/>
    </location>
</feature>
<reference evidence="2" key="1">
    <citation type="submission" date="2023-05" db="EMBL/GenBank/DDBJ databases">
        <title>Nepenthes gracilis genome sequencing.</title>
        <authorList>
            <person name="Fukushima K."/>
        </authorList>
    </citation>
    <scope>NUCLEOTIDE SEQUENCE</scope>
    <source>
        <strain evidence="2">SING2019-196</strain>
    </source>
</reference>
<sequence>MKLLLLPLLVVPECRWFLADADVARAMADADAAGAFGDEFLFAVHEILILGSVADDGVESQLEVIYKGSLPFAVVGVAGMSRRWLLCSSTSPAMAGLLGAPPAASPLLPGSPSSQVSLKLLLGRARCRSHLEREDLASLGRALLPTVRFNLGASIALSSSFLSSSRLAPLAERSDSG</sequence>
<evidence type="ECO:0000256" key="1">
    <source>
        <dbReference type="SAM" id="SignalP"/>
    </source>
</evidence>
<comment type="caution">
    <text evidence="2">The sequence shown here is derived from an EMBL/GenBank/DDBJ whole genome shotgun (WGS) entry which is preliminary data.</text>
</comment>
<gene>
    <name evidence="2" type="ORF">Nepgr_016404</name>
</gene>
<evidence type="ECO:0000313" key="2">
    <source>
        <dbReference type="EMBL" id="GMH14563.1"/>
    </source>
</evidence>
<organism evidence="2 3">
    <name type="scientific">Nepenthes gracilis</name>
    <name type="common">Slender pitcher plant</name>
    <dbReference type="NCBI Taxonomy" id="150966"/>
    <lineage>
        <taxon>Eukaryota</taxon>
        <taxon>Viridiplantae</taxon>
        <taxon>Streptophyta</taxon>
        <taxon>Embryophyta</taxon>
        <taxon>Tracheophyta</taxon>
        <taxon>Spermatophyta</taxon>
        <taxon>Magnoliopsida</taxon>
        <taxon>eudicotyledons</taxon>
        <taxon>Gunneridae</taxon>
        <taxon>Pentapetalae</taxon>
        <taxon>Caryophyllales</taxon>
        <taxon>Nepenthaceae</taxon>
        <taxon>Nepenthes</taxon>
    </lineage>
</organism>
<dbReference type="EMBL" id="BSYO01000014">
    <property type="protein sequence ID" value="GMH14563.1"/>
    <property type="molecule type" value="Genomic_DNA"/>
</dbReference>
<evidence type="ECO:0008006" key="4">
    <source>
        <dbReference type="Google" id="ProtNLM"/>
    </source>
</evidence>
<dbReference type="AlphaFoldDB" id="A0AAD3XRK8"/>
<name>A0AAD3XRK8_NEPGR</name>
<feature type="signal peptide" evidence="1">
    <location>
        <begin position="1"/>
        <end position="21"/>
    </location>
</feature>
<keyword evidence="1" id="KW-0732">Signal</keyword>
<dbReference type="Proteomes" id="UP001279734">
    <property type="component" value="Unassembled WGS sequence"/>
</dbReference>
<proteinExistence type="predicted"/>